<dbReference type="Gene3D" id="3.10.170.10">
    <property type="match status" value="1"/>
</dbReference>
<dbReference type="CDD" id="cd09597">
    <property type="entry name" value="M4_TLP"/>
    <property type="match status" value="1"/>
</dbReference>
<evidence type="ECO:0000259" key="8">
    <source>
        <dbReference type="Pfam" id="PF01447"/>
    </source>
</evidence>
<keyword evidence="3" id="KW-0479">Metal-binding</keyword>
<gene>
    <name evidence="10" type="ORF">JQX08_02005</name>
</gene>
<feature type="domain" description="Peptidase M4 C-terminal" evidence="9">
    <location>
        <begin position="186"/>
        <end position="353"/>
    </location>
</feature>
<evidence type="ECO:0000259" key="9">
    <source>
        <dbReference type="Pfam" id="PF02868"/>
    </source>
</evidence>
<keyword evidence="11" id="KW-1185">Reference proteome</keyword>
<dbReference type="EC" id="3.4.24.-" evidence="7"/>
<comment type="subcellular location">
    <subcellularLocation>
        <location evidence="7">Secreted</location>
    </subcellularLocation>
</comment>
<dbReference type="SUPFAM" id="SSF55486">
    <property type="entry name" value="Metalloproteases ('zincins'), catalytic domain"/>
    <property type="match status" value="1"/>
</dbReference>
<dbReference type="InterPro" id="IPR013856">
    <property type="entry name" value="Peptidase_M4_domain"/>
</dbReference>
<dbReference type="InterPro" id="IPR023612">
    <property type="entry name" value="Peptidase_M4"/>
</dbReference>
<keyword evidence="7" id="KW-0964">Secreted</keyword>
<proteinExistence type="inferred from homology"/>
<keyword evidence="6 7" id="KW-0482">Metalloprotease</keyword>
<dbReference type="Proteomes" id="UP000717995">
    <property type="component" value="Unassembled WGS sequence"/>
</dbReference>
<evidence type="ECO:0000256" key="5">
    <source>
        <dbReference type="ARBA" id="ARBA00022833"/>
    </source>
</evidence>
<dbReference type="PANTHER" id="PTHR43579">
    <property type="match status" value="1"/>
</dbReference>
<evidence type="ECO:0000256" key="3">
    <source>
        <dbReference type="ARBA" id="ARBA00022723"/>
    </source>
</evidence>
<keyword evidence="4 7" id="KW-0378">Hydrolase</keyword>
<sequence length="355" mass="38923">MCTRDPLQCFIPPYIIEHLAQSADPAVRCRAIANLAASRAFLTVRTTAQAMPRLLVNRSPTRTRHRLIYDAQGGDRLPGSLVRSEGQAAGADAAVNEAYDGSGITYDFFQQLFQRNSLDDNGMSLVSTVHVAEVDYCGEFTPMNNAYWNGEQMAYGDGDRSVFRRFTGALDVIAHELSHGIQSFTSNLVYSGQSGALNEHFADVFGILVRQWSAGESVEHSDWLIGKEVLVPAPTRRAIRSMAAPGTAYRDDPELGSDPQPAHMEQFYSGPRDNGGVHLNSGIPNRAFVLAAQAIGGNAWEVTGRIWYETLLQLTSTSRFEDCARVSLQVAAQRHYKADVRKAVKAAWQQVGVAV</sequence>
<evidence type="ECO:0000256" key="1">
    <source>
        <dbReference type="ARBA" id="ARBA00009388"/>
    </source>
</evidence>
<dbReference type="Pfam" id="PF01447">
    <property type="entry name" value="Peptidase_M4"/>
    <property type="match status" value="1"/>
</dbReference>
<keyword evidence="5 7" id="KW-0862">Zinc</keyword>
<reference evidence="10 11" key="1">
    <citation type="submission" date="2021-02" db="EMBL/GenBank/DDBJ databases">
        <authorList>
            <person name="Lee D.-H."/>
        </authorList>
    </citation>
    <scope>NUCLEOTIDE SEQUENCE [LARGE SCALE GENOMIC DNA]</scope>
    <source>
        <strain evidence="10 11">UL073</strain>
    </source>
</reference>
<dbReference type="Pfam" id="PF02868">
    <property type="entry name" value="Peptidase_M4_C"/>
    <property type="match status" value="1"/>
</dbReference>
<evidence type="ECO:0000256" key="7">
    <source>
        <dbReference type="RuleBase" id="RU366073"/>
    </source>
</evidence>
<evidence type="ECO:0000256" key="6">
    <source>
        <dbReference type="ARBA" id="ARBA00023049"/>
    </source>
</evidence>
<name>A0ABS2I907_9GAMM</name>
<dbReference type="RefSeq" id="WP_204914340.1">
    <property type="nucleotide sequence ID" value="NZ_JAFEUP010000001.1"/>
</dbReference>
<organism evidence="10 11">
    <name type="scientific">Zestomonas insulae</name>
    <dbReference type="NCBI Taxonomy" id="2809017"/>
    <lineage>
        <taxon>Bacteria</taxon>
        <taxon>Pseudomonadati</taxon>
        <taxon>Pseudomonadota</taxon>
        <taxon>Gammaproteobacteria</taxon>
        <taxon>Pseudomonadales</taxon>
        <taxon>Pseudomonadaceae</taxon>
        <taxon>Zestomonas</taxon>
    </lineage>
</organism>
<comment type="similarity">
    <text evidence="1 7">Belongs to the peptidase M4 family.</text>
</comment>
<accession>A0ABS2I907</accession>
<keyword evidence="2 7" id="KW-0645">Protease</keyword>
<comment type="function">
    <text evidence="7">Extracellular zinc metalloprotease.</text>
</comment>
<dbReference type="InterPro" id="IPR001570">
    <property type="entry name" value="Peptidase_M4_C_domain"/>
</dbReference>
<evidence type="ECO:0000256" key="2">
    <source>
        <dbReference type="ARBA" id="ARBA00022670"/>
    </source>
</evidence>
<comment type="cofactor">
    <cofactor evidence="7">
        <name>Zn(2+)</name>
        <dbReference type="ChEBI" id="CHEBI:29105"/>
    </cofactor>
</comment>
<evidence type="ECO:0000256" key="4">
    <source>
        <dbReference type="ARBA" id="ARBA00022801"/>
    </source>
</evidence>
<evidence type="ECO:0000313" key="10">
    <source>
        <dbReference type="EMBL" id="MBM7059470.1"/>
    </source>
</evidence>
<dbReference type="InterPro" id="IPR027268">
    <property type="entry name" value="Peptidase_M4/M1_CTD_sf"/>
</dbReference>
<dbReference type="PRINTS" id="PR00730">
    <property type="entry name" value="THERMOLYSIN"/>
</dbReference>
<protein>
    <recommendedName>
        <fullName evidence="7">Neutral metalloproteinase</fullName>
        <ecNumber evidence="7">3.4.24.-</ecNumber>
    </recommendedName>
</protein>
<evidence type="ECO:0000313" key="11">
    <source>
        <dbReference type="Proteomes" id="UP000717995"/>
    </source>
</evidence>
<dbReference type="InterPro" id="IPR052759">
    <property type="entry name" value="Metalloprotease_M4"/>
</dbReference>
<dbReference type="PANTHER" id="PTHR43579:SF1">
    <property type="entry name" value="NEUTRAL METALLOPROTEINASE"/>
    <property type="match status" value="1"/>
</dbReference>
<dbReference type="EMBL" id="JAFEUP010000001">
    <property type="protein sequence ID" value="MBM7059470.1"/>
    <property type="molecule type" value="Genomic_DNA"/>
</dbReference>
<feature type="domain" description="Peptidase M4" evidence="8">
    <location>
        <begin position="66"/>
        <end position="181"/>
    </location>
</feature>
<dbReference type="Gene3D" id="1.10.390.10">
    <property type="entry name" value="Neutral Protease Domain 2"/>
    <property type="match status" value="1"/>
</dbReference>
<comment type="caution">
    <text evidence="10">The sequence shown here is derived from an EMBL/GenBank/DDBJ whole genome shotgun (WGS) entry which is preliminary data.</text>
</comment>